<proteinExistence type="predicted"/>
<protein>
    <submittedName>
        <fullName evidence="1">Uncharacterized protein</fullName>
    </submittedName>
</protein>
<accession>A0A8S1T8P1</accession>
<dbReference type="EMBL" id="CAJJDO010000017">
    <property type="protein sequence ID" value="CAD8148168.1"/>
    <property type="molecule type" value="Genomic_DNA"/>
</dbReference>
<dbReference type="AlphaFoldDB" id="A0A8S1T8P1"/>
<evidence type="ECO:0000313" key="2">
    <source>
        <dbReference type="Proteomes" id="UP000689195"/>
    </source>
</evidence>
<dbReference type="Proteomes" id="UP000689195">
    <property type="component" value="Unassembled WGS sequence"/>
</dbReference>
<gene>
    <name evidence="1" type="ORF">PPENT_87.1.T0170333</name>
</gene>
<reference evidence="1" key="1">
    <citation type="submission" date="2021-01" db="EMBL/GenBank/DDBJ databases">
        <authorList>
            <consortium name="Genoscope - CEA"/>
            <person name="William W."/>
        </authorList>
    </citation>
    <scope>NUCLEOTIDE SEQUENCE</scope>
</reference>
<comment type="caution">
    <text evidence="1">The sequence shown here is derived from an EMBL/GenBank/DDBJ whole genome shotgun (WGS) entry which is preliminary data.</text>
</comment>
<name>A0A8S1T8P1_9CILI</name>
<dbReference type="OrthoDB" id="292444at2759"/>
<sequence>MQFIDYNFKHVFMCQNKRLWILYTQMRILYSSNNERVLINKGSFSEVLRFQKPIQKSDYNLLCKNTNNIAMYTNQCVLYSIFNQNQTLLGILEISISVNDYFSFDEEYYGVILAKL</sequence>
<organism evidence="1 2">
    <name type="scientific">Paramecium pentaurelia</name>
    <dbReference type="NCBI Taxonomy" id="43138"/>
    <lineage>
        <taxon>Eukaryota</taxon>
        <taxon>Sar</taxon>
        <taxon>Alveolata</taxon>
        <taxon>Ciliophora</taxon>
        <taxon>Intramacronucleata</taxon>
        <taxon>Oligohymenophorea</taxon>
        <taxon>Peniculida</taxon>
        <taxon>Parameciidae</taxon>
        <taxon>Paramecium</taxon>
    </lineage>
</organism>
<evidence type="ECO:0000313" key="1">
    <source>
        <dbReference type="EMBL" id="CAD8148168.1"/>
    </source>
</evidence>
<keyword evidence="2" id="KW-1185">Reference proteome</keyword>